<dbReference type="Proteomes" id="UP000199111">
    <property type="component" value="Unassembled WGS sequence"/>
</dbReference>
<dbReference type="GeneID" id="96300844"/>
<evidence type="ECO:0000313" key="3">
    <source>
        <dbReference type="Proteomes" id="UP000199111"/>
    </source>
</evidence>
<gene>
    <name evidence="2" type="ORF">SAMN05216275_119125</name>
</gene>
<evidence type="ECO:0000256" key="1">
    <source>
        <dbReference type="SAM" id="MobiDB-lite"/>
    </source>
</evidence>
<feature type="compositionally biased region" description="Basic and acidic residues" evidence="1">
    <location>
        <begin position="12"/>
        <end position="22"/>
    </location>
</feature>
<protein>
    <recommendedName>
        <fullName evidence="4">DUF2795 domain-containing protein</fullName>
    </recommendedName>
</protein>
<accession>A0A1I3XM98</accession>
<evidence type="ECO:0008006" key="4">
    <source>
        <dbReference type="Google" id="ProtNLM"/>
    </source>
</evidence>
<dbReference type="EMBL" id="FOQY01000019">
    <property type="protein sequence ID" value="SFK20608.1"/>
    <property type="molecule type" value="Genomic_DNA"/>
</dbReference>
<dbReference type="Pfam" id="PF11387">
    <property type="entry name" value="DUF2795"/>
    <property type="match status" value="1"/>
</dbReference>
<evidence type="ECO:0000313" key="2">
    <source>
        <dbReference type="EMBL" id="SFK20608.1"/>
    </source>
</evidence>
<dbReference type="AlphaFoldDB" id="A0A1I3XM98"/>
<feature type="region of interest" description="Disordered" evidence="1">
    <location>
        <begin position="1"/>
        <end position="66"/>
    </location>
</feature>
<dbReference type="RefSeq" id="WP_031168853.1">
    <property type="nucleotide sequence ID" value="NZ_FOQY01000019.1"/>
</dbReference>
<sequence length="138" mass="15236">MNAERGSAKHSPRVDDEQKHETQGVVHGSGPAHTEEWADPQGIVDPEEETAPRRYPPGHEPGTPEGITAVEVERRSAIAKWLSDAHWPSDRDELMAHAEAKMAPDAIVESLRDLPDGEFHNVGEVARALGLGAERRRW</sequence>
<proteinExistence type="predicted"/>
<organism evidence="2 3">
    <name type="scientific">Streptosporangium canum</name>
    <dbReference type="NCBI Taxonomy" id="324952"/>
    <lineage>
        <taxon>Bacteria</taxon>
        <taxon>Bacillati</taxon>
        <taxon>Actinomycetota</taxon>
        <taxon>Actinomycetes</taxon>
        <taxon>Streptosporangiales</taxon>
        <taxon>Streptosporangiaceae</taxon>
        <taxon>Streptosporangium</taxon>
    </lineage>
</organism>
<keyword evidence="3" id="KW-1185">Reference proteome</keyword>
<dbReference type="InterPro" id="IPR021527">
    <property type="entry name" value="DUF2795"/>
</dbReference>
<reference evidence="3" key="1">
    <citation type="submission" date="2016-10" db="EMBL/GenBank/DDBJ databases">
        <authorList>
            <person name="Varghese N."/>
            <person name="Submissions S."/>
        </authorList>
    </citation>
    <scope>NUCLEOTIDE SEQUENCE [LARGE SCALE GENOMIC DNA]</scope>
    <source>
        <strain evidence="3">CGMCC 4.2126</strain>
    </source>
</reference>
<name>A0A1I3XM98_9ACTN</name>